<dbReference type="EMBL" id="JACJVR010000052">
    <property type="protein sequence ID" value="MBB6692435.1"/>
    <property type="molecule type" value="Genomic_DNA"/>
</dbReference>
<dbReference type="Gene3D" id="3.40.50.150">
    <property type="entry name" value="Vaccinia Virus protein VP39"/>
    <property type="match status" value="1"/>
</dbReference>
<protein>
    <submittedName>
        <fullName evidence="2">Uncharacterized protein</fullName>
    </submittedName>
</protein>
<feature type="compositionally biased region" description="Basic and acidic residues" evidence="1">
    <location>
        <begin position="92"/>
        <end position="103"/>
    </location>
</feature>
<dbReference type="InterPro" id="IPR029063">
    <property type="entry name" value="SAM-dependent_MTases_sf"/>
</dbReference>
<feature type="region of interest" description="Disordered" evidence="1">
    <location>
        <begin position="20"/>
        <end position="157"/>
    </location>
</feature>
<evidence type="ECO:0000256" key="1">
    <source>
        <dbReference type="SAM" id="MobiDB-lite"/>
    </source>
</evidence>
<dbReference type="AlphaFoldDB" id="A0A841TW73"/>
<dbReference type="Proteomes" id="UP000553776">
    <property type="component" value="Unassembled WGS sequence"/>
</dbReference>
<keyword evidence="3" id="KW-1185">Reference proteome</keyword>
<proteinExistence type="predicted"/>
<feature type="compositionally biased region" description="Basic and acidic residues" evidence="1">
    <location>
        <begin position="68"/>
        <end position="78"/>
    </location>
</feature>
<comment type="caution">
    <text evidence="2">The sequence shown here is derived from an EMBL/GenBank/DDBJ whole genome shotgun (WGS) entry which is preliminary data.</text>
</comment>
<gene>
    <name evidence="2" type="ORF">H7B90_13575</name>
</gene>
<sequence>MYREWYERSFEEKKGIVCRRRDRRGAKREAAALTRRAEAPEGARAREGDAEGEVERIRGSRRGLPSGDRSRDAADDRFTSFGCFAEPGDPSKAVREIHRERKPGGKLPIGYPSESHVRSRLPEQAGPKPGQVRGDCGGSGCEAGASARPDPIGRRAG</sequence>
<name>A0A841TW73_9BACL</name>
<evidence type="ECO:0000313" key="2">
    <source>
        <dbReference type="EMBL" id="MBB6692435.1"/>
    </source>
</evidence>
<dbReference type="RefSeq" id="WP_185136418.1">
    <property type="nucleotide sequence ID" value="NZ_JACJVR010000052.1"/>
</dbReference>
<accession>A0A841TW73</accession>
<evidence type="ECO:0000313" key="3">
    <source>
        <dbReference type="Proteomes" id="UP000553776"/>
    </source>
</evidence>
<organism evidence="2 3">
    <name type="scientific">Cohnella xylanilytica</name>
    <dbReference type="NCBI Taxonomy" id="557555"/>
    <lineage>
        <taxon>Bacteria</taxon>
        <taxon>Bacillati</taxon>
        <taxon>Bacillota</taxon>
        <taxon>Bacilli</taxon>
        <taxon>Bacillales</taxon>
        <taxon>Paenibacillaceae</taxon>
        <taxon>Cohnella</taxon>
    </lineage>
</organism>
<feature type="compositionally biased region" description="Basic and acidic residues" evidence="1">
    <location>
        <begin position="27"/>
        <end position="58"/>
    </location>
</feature>
<reference evidence="2 3" key="1">
    <citation type="submission" date="2020-08" db="EMBL/GenBank/DDBJ databases">
        <title>Cohnella phylogeny.</title>
        <authorList>
            <person name="Dunlap C."/>
        </authorList>
    </citation>
    <scope>NUCLEOTIDE SEQUENCE [LARGE SCALE GENOMIC DNA]</scope>
    <source>
        <strain evidence="2 3">DSM 25239</strain>
    </source>
</reference>